<protein>
    <recommendedName>
        <fullName evidence="4">DUF3857 domain-containing protein</fullName>
    </recommendedName>
</protein>
<reference evidence="2 3" key="1">
    <citation type="submission" date="2021-05" db="EMBL/GenBank/DDBJ databases">
        <title>Comparative genomic studies on the polysaccharide-degrading batcterial strains of the Flammeovirga genus.</title>
        <authorList>
            <person name="Zewei F."/>
            <person name="Zheng Z."/>
            <person name="Yu L."/>
            <person name="Ruyue G."/>
            <person name="Yanhong M."/>
            <person name="Yuanyuan C."/>
            <person name="Jingyan G."/>
            <person name="Wenjun H."/>
        </authorList>
    </citation>
    <scope>NUCLEOTIDE SEQUENCE [LARGE SCALE GENOMIC DNA]</scope>
    <source>
        <strain evidence="2 3">NBRC:100898</strain>
    </source>
</reference>
<feature type="chain" id="PRO_5043320534" description="DUF3857 domain-containing protein" evidence="1">
    <location>
        <begin position="21"/>
        <end position="510"/>
    </location>
</feature>
<evidence type="ECO:0000313" key="2">
    <source>
        <dbReference type="EMBL" id="QWG02960.1"/>
    </source>
</evidence>
<evidence type="ECO:0008006" key="4">
    <source>
        <dbReference type="Google" id="ProtNLM"/>
    </source>
</evidence>
<feature type="signal peptide" evidence="1">
    <location>
        <begin position="1"/>
        <end position="20"/>
    </location>
</feature>
<dbReference type="Proteomes" id="UP000678679">
    <property type="component" value="Chromosome 1"/>
</dbReference>
<dbReference type="AlphaFoldDB" id="A0AAX1N9P3"/>
<dbReference type="RefSeq" id="WP_169664425.1">
    <property type="nucleotide sequence ID" value="NZ_CP076132.1"/>
</dbReference>
<accession>A0AAX1N9P3</accession>
<name>A0AAX1N9P3_9BACT</name>
<dbReference type="KEGG" id="fya:KMW28_05105"/>
<proteinExistence type="predicted"/>
<sequence length="510" mass="60146">MNFKKLLFVYAILVSVAIHAKDKNQLPIGEKLNYSLSFIKYTHSKVEAFEFDTEATFINEKGDVEFSVTDLNSYDKYKEFIKSERDKLFFKSLLAQKFTINKDLKMIEAKNDSGERNSKDFVYMFNGIQSRYFSKNEVYDYHPILLKTDKFSEELKQAIAKRKGIKIDLGENKKYSNYTILNGHITYESLPKKQGVLKYELRVQHKKLYKPATTFIYIKFDQNNVIQNLRITLKEDKSPVIYMCEVRKSEMDNTVYKDAMAVAKIIENYKNLKQDNILISKHNFKFNVNKPLPFEKEIDTVQINKIVKSLEIDCGIKKGYESRIYYNHQVPHSLVTVITKISGGQTSFTELLDQKYYQGYYLGNYMPNDIFYPMYQEIKNVTIDLDVYIPRTISKKEFILGKKIKNDRFSMTDSSFTVKRKNHTPLNEIIHYLEFYTKDGKLIDPKVKFQFSVEDPYTEILKSLTFDKELKNSVYDEYSVKNLGKVVIHYLDDFQKLEFKNINKDVGQYF</sequence>
<evidence type="ECO:0000313" key="3">
    <source>
        <dbReference type="Proteomes" id="UP000678679"/>
    </source>
</evidence>
<keyword evidence="3" id="KW-1185">Reference proteome</keyword>
<organism evidence="2 3">
    <name type="scientific">Flammeovirga yaeyamensis</name>
    <dbReference type="NCBI Taxonomy" id="367791"/>
    <lineage>
        <taxon>Bacteria</taxon>
        <taxon>Pseudomonadati</taxon>
        <taxon>Bacteroidota</taxon>
        <taxon>Cytophagia</taxon>
        <taxon>Cytophagales</taxon>
        <taxon>Flammeovirgaceae</taxon>
        <taxon>Flammeovirga</taxon>
    </lineage>
</organism>
<dbReference type="EMBL" id="CP076132">
    <property type="protein sequence ID" value="QWG02960.1"/>
    <property type="molecule type" value="Genomic_DNA"/>
</dbReference>
<gene>
    <name evidence="2" type="ORF">KMW28_05105</name>
</gene>
<evidence type="ECO:0000256" key="1">
    <source>
        <dbReference type="SAM" id="SignalP"/>
    </source>
</evidence>
<keyword evidence="1" id="KW-0732">Signal</keyword>